<evidence type="ECO:0000256" key="1">
    <source>
        <dbReference type="SAM" id="MobiDB-lite"/>
    </source>
</evidence>
<feature type="non-terminal residue" evidence="2">
    <location>
        <position position="80"/>
    </location>
</feature>
<dbReference type="EMBL" id="GBEZ01025423">
    <property type="protein sequence ID" value="JAC61662.1"/>
    <property type="molecule type" value="Transcribed_RNA"/>
</dbReference>
<accession>A0A061QM04</accession>
<organism evidence="2">
    <name type="scientific">Tetraselmis sp. GSL018</name>
    <dbReference type="NCBI Taxonomy" id="582737"/>
    <lineage>
        <taxon>Eukaryota</taxon>
        <taxon>Viridiplantae</taxon>
        <taxon>Chlorophyta</taxon>
        <taxon>core chlorophytes</taxon>
        <taxon>Chlorodendrophyceae</taxon>
        <taxon>Chlorodendrales</taxon>
        <taxon>Chlorodendraceae</taxon>
        <taxon>Tetraselmis</taxon>
    </lineage>
</organism>
<evidence type="ECO:0000313" key="2">
    <source>
        <dbReference type="EMBL" id="JAC61662.1"/>
    </source>
</evidence>
<dbReference type="AlphaFoldDB" id="A0A061QM04"/>
<sequence length="80" mass="8016">MSRSRAAGGPSPAPARGRASRMPGKPSPFAVTGTPAPSRGCLPAGLGHVARLTTKHRGGLMRSRMPGSDRAASDTAPPSA</sequence>
<protein>
    <submittedName>
        <fullName evidence="2">Uncharacterized protein</fullName>
    </submittedName>
</protein>
<feature type="region of interest" description="Disordered" evidence="1">
    <location>
        <begin position="1"/>
        <end position="80"/>
    </location>
</feature>
<feature type="compositionally biased region" description="Low complexity" evidence="1">
    <location>
        <begin position="1"/>
        <end position="24"/>
    </location>
</feature>
<gene>
    <name evidence="2" type="ORF">TSPGSL018_25603</name>
</gene>
<proteinExistence type="predicted"/>
<name>A0A061QM04_9CHLO</name>
<reference evidence="2" key="1">
    <citation type="submission" date="2014-05" db="EMBL/GenBank/DDBJ databases">
        <title>The transcriptome of the halophilic microalga Tetraselmis sp. GSL018 isolated from the Great Salt Lake, Utah.</title>
        <authorList>
            <person name="Jinkerson R.E."/>
            <person name="D'Adamo S."/>
            <person name="Posewitz M.C."/>
        </authorList>
    </citation>
    <scope>NUCLEOTIDE SEQUENCE</scope>
    <source>
        <strain evidence="2">GSL018</strain>
    </source>
</reference>